<gene>
    <name evidence="3" type="primary">LOC114338546</name>
</gene>
<proteinExistence type="predicted"/>
<dbReference type="GeneID" id="114338546"/>
<reference evidence="1" key="2">
    <citation type="submission" date="2025-05" db="UniProtKB">
        <authorList>
            <consortium name="EnsemblMetazoa"/>
        </authorList>
    </citation>
    <scope>IDENTIFICATION</scope>
</reference>
<dbReference type="OrthoDB" id="6732935at2759"/>
<keyword evidence="2" id="KW-1185">Reference proteome</keyword>
<dbReference type="Proteomes" id="UP001652700">
    <property type="component" value="Unplaced"/>
</dbReference>
<dbReference type="InParanoid" id="A0A6P7GFH9"/>
<name>A0A6P7GFH9_DIAVI</name>
<accession>A0A6P7GFH9</accession>
<reference evidence="3" key="1">
    <citation type="submission" date="2025-04" db="UniProtKB">
        <authorList>
            <consortium name="RefSeq"/>
        </authorList>
    </citation>
    <scope>IDENTIFICATION</scope>
    <source>
        <tissue evidence="3">Whole insect</tissue>
    </source>
</reference>
<organism evidence="3">
    <name type="scientific">Diabrotica virgifera virgifera</name>
    <name type="common">western corn rootworm</name>
    <dbReference type="NCBI Taxonomy" id="50390"/>
    <lineage>
        <taxon>Eukaryota</taxon>
        <taxon>Metazoa</taxon>
        <taxon>Ecdysozoa</taxon>
        <taxon>Arthropoda</taxon>
        <taxon>Hexapoda</taxon>
        <taxon>Insecta</taxon>
        <taxon>Pterygota</taxon>
        <taxon>Neoptera</taxon>
        <taxon>Endopterygota</taxon>
        <taxon>Coleoptera</taxon>
        <taxon>Polyphaga</taxon>
        <taxon>Cucujiformia</taxon>
        <taxon>Chrysomeloidea</taxon>
        <taxon>Chrysomelidae</taxon>
        <taxon>Galerucinae</taxon>
        <taxon>Diabroticina</taxon>
        <taxon>Diabroticites</taxon>
        <taxon>Diabrotica</taxon>
    </lineage>
</organism>
<sequence>MFKKLTVQMAYNLSYKQGQHVYTKDGNFKMGEPCNQKLLHKKLDCPIYIHEYRHCVDSNFSDKRIEKYSKFFNQNPKRILNKIEETYWATWKPSNYKTKETNNKERKHESESKETYVPKKQREMENNNLIGDAAQELIEYVNKPTNVAESISEKIKTSIYYSEKKLSHLSFLENQVQVNKQDPAQVHSLVAEANNLDSDKIVNRSQIFDNTEEKINSESSLKLLKHIDSFIIILKKQLEKRESHFEQPKCIKLYKTSGKRNYIKGGTYPLKSSKKKEVISKGNFRLGPPGQLMITNGGYNKRPLQVN</sequence>
<dbReference type="KEGG" id="dvv:114338546"/>
<evidence type="ECO:0000313" key="3">
    <source>
        <dbReference type="RefSeq" id="XP_028144947.1"/>
    </source>
</evidence>
<dbReference type="RefSeq" id="XP_028144947.1">
    <property type="nucleotide sequence ID" value="XM_028289146.1"/>
</dbReference>
<dbReference type="EnsemblMetazoa" id="XM_028289146.1">
    <property type="protein sequence ID" value="XP_028144947.1"/>
    <property type="gene ID" value="LOC114338546"/>
</dbReference>
<protein>
    <submittedName>
        <fullName evidence="3">Uncharacterized protein LOC114338546 isoform X1</fullName>
    </submittedName>
</protein>
<dbReference type="AlphaFoldDB" id="A0A6P7GFH9"/>
<evidence type="ECO:0000313" key="1">
    <source>
        <dbReference type="EnsemblMetazoa" id="XP_028144947.1"/>
    </source>
</evidence>
<evidence type="ECO:0000313" key="2">
    <source>
        <dbReference type="Proteomes" id="UP001652700"/>
    </source>
</evidence>